<evidence type="ECO:0000313" key="2">
    <source>
        <dbReference type="Proteomes" id="UP000001542"/>
    </source>
</evidence>
<protein>
    <submittedName>
        <fullName evidence="1">Uncharacterized protein</fullName>
    </submittedName>
</protein>
<dbReference type="EMBL" id="DS113460">
    <property type="protein sequence ID" value="EAY04993.1"/>
    <property type="molecule type" value="Genomic_DNA"/>
</dbReference>
<dbReference type="RefSeq" id="XP_001317216.1">
    <property type="nucleotide sequence ID" value="XM_001317181.1"/>
</dbReference>
<dbReference type="VEuPathDB" id="TrichDB:TVAG_290630"/>
<organism evidence="1 2">
    <name type="scientific">Trichomonas vaginalis (strain ATCC PRA-98 / G3)</name>
    <dbReference type="NCBI Taxonomy" id="412133"/>
    <lineage>
        <taxon>Eukaryota</taxon>
        <taxon>Metamonada</taxon>
        <taxon>Parabasalia</taxon>
        <taxon>Trichomonadida</taxon>
        <taxon>Trichomonadidae</taxon>
        <taxon>Trichomonas</taxon>
    </lineage>
</organism>
<dbReference type="Proteomes" id="UP000001542">
    <property type="component" value="Unassembled WGS sequence"/>
</dbReference>
<reference evidence="1" key="2">
    <citation type="journal article" date="2007" name="Science">
        <title>Draft genome sequence of the sexually transmitted pathogen Trichomonas vaginalis.</title>
        <authorList>
            <person name="Carlton J.M."/>
            <person name="Hirt R.P."/>
            <person name="Silva J.C."/>
            <person name="Delcher A.L."/>
            <person name="Schatz M."/>
            <person name="Zhao Q."/>
            <person name="Wortman J.R."/>
            <person name="Bidwell S.L."/>
            <person name="Alsmark U.C.M."/>
            <person name="Besteiro S."/>
            <person name="Sicheritz-Ponten T."/>
            <person name="Noel C.J."/>
            <person name="Dacks J.B."/>
            <person name="Foster P.G."/>
            <person name="Simillion C."/>
            <person name="Van de Peer Y."/>
            <person name="Miranda-Saavedra D."/>
            <person name="Barton G.J."/>
            <person name="Westrop G.D."/>
            <person name="Mueller S."/>
            <person name="Dessi D."/>
            <person name="Fiori P.L."/>
            <person name="Ren Q."/>
            <person name="Paulsen I."/>
            <person name="Zhang H."/>
            <person name="Bastida-Corcuera F.D."/>
            <person name="Simoes-Barbosa A."/>
            <person name="Brown M.T."/>
            <person name="Hayes R.D."/>
            <person name="Mukherjee M."/>
            <person name="Okumura C.Y."/>
            <person name="Schneider R."/>
            <person name="Smith A.J."/>
            <person name="Vanacova S."/>
            <person name="Villalvazo M."/>
            <person name="Haas B.J."/>
            <person name="Pertea M."/>
            <person name="Feldblyum T.V."/>
            <person name="Utterback T.R."/>
            <person name="Shu C.L."/>
            <person name="Osoegawa K."/>
            <person name="de Jong P.J."/>
            <person name="Hrdy I."/>
            <person name="Horvathova L."/>
            <person name="Zubacova Z."/>
            <person name="Dolezal P."/>
            <person name="Malik S.B."/>
            <person name="Logsdon J.M. Jr."/>
            <person name="Henze K."/>
            <person name="Gupta A."/>
            <person name="Wang C.C."/>
            <person name="Dunne R.L."/>
            <person name="Upcroft J.A."/>
            <person name="Upcroft P."/>
            <person name="White O."/>
            <person name="Salzberg S.L."/>
            <person name="Tang P."/>
            <person name="Chiu C.-H."/>
            <person name="Lee Y.-S."/>
            <person name="Embley T.M."/>
            <person name="Coombs G.H."/>
            <person name="Mottram J.C."/>
            <person name="Tachezy J."/>
            <person name="Fraser-Liggett C.M."/>
            <person name="Johnson P.J."/>
        </authorList>
    </citation>
    <scope>NUCLEOTIDE SEQUENCE [LARGE SCALE GENOMIC DNA]</scope>
    <source>
        <strain evidence="1">G3</strain>
    </source>
</reference>
<reference evidence="1" key="1">
    <citation type="submission" date="2006-10" db="EMBL/GenBank/DDBJ databases">
        <authorList>
            <person name="Amadeo P."/>
            <person name="Zhao Q."/>
            <person name="Wortman J."/>
            <person name="Fraser-Liggett C."/>
            <person name="Carlton J."/>
        </authorList>
    </citation>
    <scope>NUCLEOTIDE SEQUENCE</scope>
    <source>
        <strain evidence="1">G3</strain>
    </source>
</reference>
<gene>
    <name evidence="1" type="ORF">TVAG_290630</name>
</gene>
<sequence>MSAEQEELPSSDINPGNALARVQECQKYLTLQMWTQYSFLYKLLAQFQDIRVRGAGKMLRDDDEFTKAWNALRTSSVDMMLKCLESAQSFEEFKLWINHLAPIINDPRTLWNIIHTEVQISLKVTLEQSREIQDAFFTHEMLFEYSLESFLQSSLCDFKEATTEESLVDIFYAAAGFIRACQLPDEYRITQKPFIDHVENLLTHFTEIPDFDANRFVWLVESIHDHLHLMENNFIQICKSVLEKMISHKDTGGGSISKLYKMCVISTSPFLQSLQVIRDSIDKAFEAVLTEQHSFARKYIFGGYVNCLWTGPEQKRISDPLRTWVLYINNLQKKIKQHSELPVLLLADFIDDSLQYFTGYYGEVQPTKERAVNLRMDLFTIVQTVKDVYPIKFTEAALKKLWFLMTIAAVCGASDEQLQNIKQENAKSDDPFLGLKHNGRDFEDYKLALGCLQKKFVDEVDSFPIMIEFIRKRMNGVIDEE</sequence>
<dbReference type="AlphaFoldDB" id="A2EQU7"/>
<keyword evidence="2" id="KW-1185">Reference proteome</keyword>
<proteinExistence type="predicted"/>
<dbReference type="OrthoDB" id="10261084at2759"/>
<evidence type="ECO:0000313" key="1">
    <source>
        <dbReference type="EMBL" id="EAY04993.1"/>
    </source>
</evidence>
<dbReference type="InParanoid" id="A2EQU7"/>
<accession>A2EQU7</accession>
<name>A2EQU7_TRIV3</name>
<dbReference type="KEGG" id="tva:4762858"/>
<dbReference type="VEuPathDB" id="TrichDB:TVAGG3_0243730"/>